<sequence length="226" mass="23431">MKKIILASLIATATCSSYAANTATLNVNGTLTMGACTPVLSNGGVIDYGNITLGDLSATEDNQMGSKDVTLEINCESPVKVGFTTIDNRPNTKVPMDVVFANGKKAGESYTGYINGLGTTAEGAKIGAYGVKVKYDQALADGVSAQMIYEQSLSGSWTVITDAGAGVYFQEANIRTMTVGIDGVPVAFTTATIPLEVAMAIAPTDTLGITDEAILDGELTISMVYL</sequence>
<comment type="caution">
    <text evidence="2">The sequence shown here is derived from an EMBL/GenBank/DDBJ whole genome shotgun (WGS) entry which is preliminary data.</text>
</comment>
<evidence type="ECO:0000313" key="3">
    <source>
        <dbReference type="Proteomes" id="UP000078407"/>
    </source>
</evidence>
<keyword evidence="1" id="KW-0732">Signal</keyword>
<gene>
    <name evidence="2" type="ORF">M976_04532</name>
</gene>
<organism evidence="2 3">
    <name type="scientific">Buttiauxella ferragutiae ATCC 51602</name>
    <dbReference type="NCBI Taxonomy" id="1354252"/>
    <lineage>
        <taxon>Bacteria</taxon>
        <taxon>Pseudomonadati</taxon>
        <taxon>Pseudomonadota</taxon>
        <taxon>Gammaproteobacteria</taxon>
        <taxon>Enterobacterales</taxon>
        <taxon>Enterobacteriaceae</taxon>
        <taxon>Buttiauxella</taxon>
    </lineage>
</organism>
<dbReference type="Pfam" id="PF06551">
    <property type="entry name" value="DUF1120"/>
    <property type="match status" value="1"/>
</dbReference>
<feature type="chain" id="PRO_5045264623" evidence="1">
    <location>
        <begin position="20"/>
        <end position="226"/>
    </location>
</feature>
<evidence type="ECO:0000256" key="1">
    <source>
        <dbReference type="SAM" id="SignalP"/>
    </source>
</evidence>
<keyword evidence="3" id="KW-1185">Reference proteome</keyword>
<proteinExistence type="predicted"/>
<protein>
    <submittedName>
        <fullName evidence="2">Beta-fimbriae putative major subunit</fullName>
    </submittedName>
</protein>
<name>A0ABX2W1X2_9ENTR</name>
<feature type="signal peptide" evidence="1">
    <location>
        <begin position="1"/>
        <end position="19"/>
    </location>
</feature>
<evidence type="ECO:0000313" key="2">
    <source>
        <dbReference type="EMBL" id="OAT24476.1"/>
    </source>
</evidence>
<dbReference type="InterPro" id="IPR010546">
    <property type="entry name" value="DUF1120"/>
</dbReference>
<dbReference type="RefSeq" id="WP_064549166.1">
    <property type="nucleotide sequence ID" value="NZ_LXEQ01000064.1"/>
</dbReference>
<dbReference type="EMBL" id="LXEQ01000064">
    <property type="protein sequence ID" value="OAT24476.1"/>
    <property type="molecule type" value="Genomic_DNA"/>
</dbReference>
<reference evidence="2 3" key="1">
    <citation type="submission" date="2016-04" db="EMBL/GenBank/DDBJ databases">
        <title>ATOL: Assembling a taxonomically balanced genome-scale reconstruction of the evolutionary history of the Enterobacteriaceae.</title>
        <authorList>
            <person name="Plunkett G.III."/>
            <person name="Neeno-Eckwall E.C."/>
            <person name="Glasner J.D."/>
            <person name="Perna N.T."/>
        </authorList>
    </citation>
    <scope>NUCLEOTIDE SEQUENCE [LARGE SCALE GENOMIC DNA]</scope>
    <source>
        <strain evidence="2 3">ATCC 51602</strain>
    </source>
</reference>
<accession>A0ABX2W1X2</accession>
<dbReference type="Proteomes" id="UP000078407">
    <property type="component" value="Unassembled WGS sequence"/>
</dbReference>